<evidence type="ECO:0000313" key="1">
    <source>
        <dbReference type="EMBL" id="GII57329.1"/>
    </source>
</evidence>
<dbReference type="RefSeq" id="WP_203947461.1">
    <property type="nucleotide sequence ID" value="NZ_BOOR01000050.1"/>
</dbReference>
<dbReference type="InterPro" id="IPR011008">
    <property type="entry name" value="Dimeric_a/b-barrel"/>
</dbReference>
<proteinExistence type="predicted"/>
<name>A0A8J3VAL9_9ACTN</name>
<organism evidence="1 2">
    <name type="scientific">Planotetraspora thailandica</name>
    <dbReference type="NCBI Taxonomy" id="487172"/>
    <lineage>
        <taxon>Bacteria</taxon>
        <taxon>Bacillati</taxon>
        <taxon>Actinomycetota</taxon>
        <taxon>Actinomycetes</taxon>
        <taxon>Streptosporangiales</taxon>
        <taxon>Streptosporangiaceae</taxon>
        <taxon>Planotetraspora</taxon>
    </lineage>
</organism>
<evidence type="ECO:0008006" key="3">
    <source>
        <dbReference type="Google" id="ProtNLM"/>
    </source>
</evidence>
<keyword evidence="2" id="KW-1185">Reference proteome</keyword>
<comment type="caution">
    <text evidence="1">The sequence shown here is derived from an EMBL/GenBank/DDBJ whole genome shotgun (WGS) entry which is preliminary data.</text>
</comment>
<dbReference type="Proteomes" id="UP000605992">
    <property type="component" value="Unassembled WGS sequence"/>
</dbReference>
<gene>
    <name evidence="1" type="ORF">Pth03_57180</name>
</gene>
<evidence type="ECO:0000313" key="2">
    <source>
        <dbReference type="Proteomes" id="UP000605992"/>
    </source>
</evidence>
<dbReference type="AlphaFoldDB" id="A0A8J3VAL9"/>
<dbReference type="SUPFAM" id="SSF54909">
    <property type="entry name" value="Dimeric alpha+beta barrel"/>
    <property type="match status" value="1"/>
</dbReference>
<dbReference type="EMBL" id="BOOR01000050">
    <property type="protein sequence ID" value="GII57329.1"/>
    <property type="molecule type" value="Genomic_DNA"/>
</dbReference>
<dbReference type="Gene3D" id="3.30.70.100">
    <property type="match status" value="1"/>
</dbReference>
<protein>
    <recommendedName>
        <fullName evidence="3">ABM domain-containing protein</fullName>
    </recommendedName>
</protein>
<sequence length="99" mass="11129">MQTVEITRFRVAAANAEALYAARPAMIRDFQADRSGFLDARLIRVSEEEWVDIVFWRSSQDFAESRAKGGNLPGIQAFFALIDELVSSEEGEAREEMNG</sequence>
<reference evidence="1" key="1">
    <citation type="submission" date="2021-01" db="EMBL/GenBank/DDBJ databases">
        <title>Whole genome shotgun sequence of Planotetraspora thailandica NBRC 104271.</title>
        <authorList>
            <person name="Komaki H."/>
            <person name="Tamura T."/>
        </authorList>
    </citation>
    <scope>NUCLEOTIDE SEQUENCE</scope>
    <source>
        <strain evidence="1">NBRC 104271</strain>
    </source>
</reference>
<accession>A0A8J3VAL9</accession>